<organism evidence="2 3">
    <name type="scientific">Psophocarpus tetragonolobus</name>
    <name type="common">Winged bean</name>
    <name type="synonym">Dolichos tetragonolobus</name>
    <dbReference type="NCBI Taxonomy" id="3891"/>
    <lineage>
        <taxon>Eukaryota</taxon>
        <taxon>Viridiplantae</taxon>
        <taxon>Streptophyta</taxon>
        <taxon>Embryophyta</taxon>
        <taxon>Tracheophyta</taxon>
        <taxon>Spermatophyta</taxon>
        <taxon>Magnoliopsida</taxon>
        <taxon>eudicotyledons</taxon>
        <taxon>Gunneridae</taxon>
        <taxon>Pentapetalae</taxon>
        <taxon>rosids</taxon>
        <taxon>fabids</taxon>
        <taxon>Fabales</taxon>
        <taxon>Fabaceae</taxon>
        <taxon>Papilionoideae</taxon>
        <taxon>50 kb inversion clade</taxon>
        <taxon>NPAAA clade</taxon>
        <taxon>indigoferoid/millettioid clade</taxon>
        <taxon>Phaseoleae</taxon>
        <taxon>Psophocarpus</taxon>
    </lineage>
</organism>
<keyword evidence="1" id="KW-0732">Signal</keyword>
<proteinExistence type="predicted"/>
<evidence type="ECO:0000256" key="1">
    <source>
        <dbReference type="SAM" id="SignalP"/>
    </source>
</evidence>
<dbReference type="AlphaFoldDB" id="A0AAN9RU34"/>
<reference evidence="2 3" key="1">
    <citation type="submission" date="2024-01" db="EMBL/GenBank/DDBJ databases">
        <title>The genomes of 5 underutilized Papilionoideae crops provide insights into root nodulation and disease resistanc.</title>
        <authorList>
            <person name="Jiang F."/>
        </authorList>
    </citation>
    <scope>NUCLEOTIDE SEQUENCE [LARGE SCALE GENOMIC DNA]</scope>
    <source>
        <strain evidence="2">DUOXIRENSHENG_FW03</strain>
        <tissue evidence="2">Leaves</tissue>
    </source>
</reference>
<protein>
    <submittedName>
        <fullName evidence="2">Uncharacterized protein</fullName>
    </submittedName>
</protein>
<comment type="caution">
    <text evidence="2">The sequence shown here is derived from an EMBL/GenBank/DDBJ whole genome shotgun (WGS) entry which is preliminary data.</text>
</comment>
<name>A0AAN9RU34_PSOTE</name>
<accession>A0AAN9RU34</accession>
<sequence length="226" mass="25866">MFLFWNGYAFLLVESDCVHGISNLYVGRVITLNLVNDVAMPILAGEAVPGDYLQMSFSSSGDVSSRKPEDLIHLIVNRFFFCSVVSNLGDEQVMFLRMGKQWLAIIYRWTIRVLSIHRKSRYREVLPQDGAILLRGRNCGRVRRLSVYSKQRDPYSATPPAFNKSRVKDFEIGLLIVMLLAGSDLNRVCVGFSQFHVICFYWNEDLKKLIVYMLSLGMSFLCTNEV</sequence>
<dbReference type="EMBL" id="JAYMYS010000008">
    <property type="protein sequence ID" value="KAK7383079.1"/>
    <property type="molecule type" value="Genomic_DNA"/>
</dbReference>
<dbReference type="Proteomes" id="UP001386955">
    <property type="component" value="Unassembled WGS sequence"/>
</dbReference>
<evidence type="ECO:0000313" key="3">
    <source>
        <dbReference type="Proteomes" id="UP001386955"/>
    </source>
</evidence>
<feature type="chain" id="PRO_5043045877" evidence="1">
    <location>
        <begin position="21"/>
        <end position="226"/>
    </location>
</feature>
<evidence type="ECO:0000313" key="2">
    <source>
        <dbReference type="EMBL" id="KAK7383079.1"/>
    </source>
</evidence>
<gene>
    <name evidence="2" type="ORF">VNO78_28746</name>
</gene>
<keyword evidence="3" id="KW-1185">Reference proteome</keyword>
<feature type="signal peptide" evidence="1">
    <location>
        <begin position="1"/>
        <end position="20"/>
    </location>
</feature>